<dbReference type="CDD" id="cd06583">
    <property type="entry name" value="PGRP"/>
    <property type="match status" value="1"/>
</dbReference>
<keyword evidence="4" id="KW-0472">Membrane</keyword>
<organism evidence="6">
    <name type="scientific">Ceratitis capitata</name>
    <name type="common">Mediterranean fruit fly</name>
    <name type="synonym">Tephritis capitata</name>
    <dbReference type="NCBI Taxonomy" id="7213"/>
    <lineage>
        <taxon>Eukaryota</taxon>
        <taxon>Metazoa</taxon>
        <taxon>Ecdysozoa</taxon>
        <taxon>Arthropoda</taxon>
        <taxon>Hexapoda</taxon>
        <taxon>Insecta</taxon>
        <taxon>Pterygota</taxon>
        <taxon>Neoptera</taxon>
        <taxon>Endopterygota</taxon>
        <taxon>Diptera</taxon>
        <taxon>Brachycera</taxon>
        <taxon>Muscomorpha</taxon>
        <taxon>Tephritoidea</taxon>
        <taxon>Tephritidae</taxon>
        <taxon>Ceratitis</taxon>
        <taxon>Ceratitis</taxon>
    </lineage>
</organism>
<proteinExistence type="evidence at transcript level"/>
<dbReference type="AlphaFoldDB" id="W8AGE3"/>
<dbReference type="PANTHER" id="PTHR11022:SF73">
    <property type="entry name" value="PEPTIDOGLYCAN-RECOGNITION PROTEIN LD"/>
    <property type="match status" value="1"/>
</dbReference>
<dbReference type="OrthoDB" id="7939567at2759"/>
<feature type="transmembrane region" description="Helical" evidence="4">
    <location>
        <begin position="197"/>
        <end position="220"/>
    </location>
</feature>
<comment type="similarity">
    <text evidence="1">Belongs to the N-acetylmuramoyl-L-alanine amidase 2 family.</text>
</comment>
<name>W8AGE3_CERCA</name>
<protein>
    <submittedName>
        <fullName evidence="6">Peptidoglycan-recognition protein LF</fullName>
    </submittedName>
</protein>
<dbReference type="GO" id="GO:0009253">
    <property type="term" value="P:peptidoglycan catabolic process"/>
    <property type="evidence" value="ECO:0007669"/>
    <property type="project" value="InterPro"/>
</dbReference>
<accession>W8AGE3</accession>
<evidence type="ECO:0000256" key="1">
    <source>
        <dbReference type="ARBA" id="ARBA00007553"/>
    </source>
</evidence>
<dbReference type="InterPro" id="IPR015510">
    <property type="entry name" value="PGRP"/>
</dbReference>
<dbReference type="InterPro" id="IPR006619">
    <property type="entry name" value="PGRP_domain_met/bac"/>
</dbReference>
<evidence type="ECO:0000256" key="2">
    <source>
        <dbReference type="ARBA" id="ARBA00022588"/>
    </source>
</evidence>
<keyword evidence="4" id="KW-0812">Transmembrane</keyword>
<reference evidence="6" key="2">
    <citation type="journal article" date="2014" name="BMC Genomics">
        <title>A genomic perspective to assessing quality of mass-reared SIT flies used in Mediterranean fruit fly (Ceratitis capitata) eradication in California.</title>
        <authorList>
            <person name="Calla B."/>
            <person name="Hall B."/>
            <person name="Hou S."/>
            <person name="Geib S.M."/>
        </authorList>
    </citation>
    <scope>NUCLEOTIDE SEQUENCE</scope>
</reference>
<evidence type="ECO:0000256" key="4">
    <source>
        <dbReference type="SAM" id="Phobius"/>
    </source>
</evidence>
<dbReference type="EMBL" id="GAMC01019145">
    <property type="protein sequence ID" value="JAB87410.1"/>
    <property type="molecule type" value="mRNA"/>
</dbReference>
<keyword evidence="4" id="KW-1133">Transmembrane helix</keyword>
<dbReference type="InterPro" id="IPR036505">
    <property type="entry name" value="Amidase/PGRP_sf"/>
</dbReference>
<dbReference type="PANTHER" id="PTHR11022">
    <property type="entry name" value="PEPTIDOGLYCAN RECOGNITION PROTEIN"/>
    <property type="match status" value="1"/>
</dbReference>
<keyword evidence="3" id="KW-0391">Immunity</keyword>
<evidence type="ECO:0000259" key="5">
    <source>
        <dbReference type="SMART" id="SM00701"/>
    </source>
</evidence>
<reference evidence="6" key="1">
    <citation type="submission" date="2013-07" db="EMBL/GenBank/DDBJ databases">
        <authorList>
            <person name="Geib S."/>
        </authorList>
    </citation>
    <scope>NUCLEOTIDE SEQUENCE</scope>
</reference>
<dbReference type="GO" id="GO:0008745">
    <property type="term" value="F:N-acetylmuramoyl-L-alanine amidase activity"/>
    <property type="evidence" value="ECO:0007669"/>
    <property type="project" value="InterPro"/>
</dbReference>
<sequence length="402" mass="44578">MSMSRNERHILTPTSDNRVLSASMPLLLSNRGVENFINHFEHDCKYEELFMRLEVVLNTLWRLIKFISGFYLLQTILITIIHLSNKGLLCGSSERSVPKCGSLYTPIRRTYPEAQAPVQSAVNKVNANERTPLLREGKTYGGTSAALRAASGSDGYGSQSGADSTYGSDNECAGAGGDIEAAANATGAGKPRRDWCAYFRVMTFVLILAGGCVIATYLLIADSRLPVMQFSLDLVHRDIWSNVSRPLADFLNHTNVMNIVIMQTGGAGCEKIDKCLQILREMQKQYQMTLGNAQEVPFNFLIGGDRQTYEARGWNYESGLNLARQNATLVIAFIGNYTNMAPSTLQLHSALSLIAESVRLKKLQRQYKIYGLRNLTNSQNDGEALFGEIRQWAQYGGLLHVL</sequence>
<keyword evidence="2" id="KW-0399">Innate immunity</keyword>
<dbReference type="GO" id="GO:0008270">
    <property type="term" value="F:zinc ion binding"/>
    <property type="evidence" value="ECO:0007669"/>
    <property type="project" value="InterPro"/>
</dbReference>
<dbReference type="InterPro" id="IPR002502">
    <property type="entry name" value="Amidase_domain"/>
</dbReference>
<dbReference type="SUPFAM" id="SSF55846">
    <property type="entry name" value="N-acetylmuramoyl-L-alanine amidase-like"/>
    <property type="match status" value="1"/>
</dbReference>
<feature type="domain" description="Peptidoglycan recognition protein family" evidence="5">
    <location>
        <begin position="232"/>
        <end position="376"/>
    </location>
</feature>
<gene>
    <name evidence="6" type="primary">PGPLF</name>
</gene>
<evidence type="ECO:0000313" key="6">
    <source>
        <dbReference type="EMBL" id="JAB87410.1"/>
    </source>
</evidence>
<dbReference type="GO" id="GO:0045087">
    <property type="term" value="P:innate immune response"/>
    <property type="evidence" value="ECO:0007669"/>
    <property type="project" value="UniProtKB-KW"/>
</dbReference>
<dbReference type="Gene3D" id="3.40.80.10">
    <property type="entry name" value="Peptidoglycan recognition protein-like"/>
    <property type="match status" value="1"/>
</dbReference>
<dbReference type="SMART" id="SM00701">
    <property type="entry name" value="PGRP"/>
    <property type="match status" value="1"/>
</dbReference>
<evidence type="ECO:0000256" key="3">
    <source>
        <dbReference type="ARBA" id="ARBA00022859"/>
    </source>
</evidence>